<organism evidence="10 11">
    <name type="scientific">Bosea minatitlanensis</name>
    <dbReference type="NCBI Taxonomy" id="128782"/>
    <lineage>
        <taxon>Bacteria</taxon>
        <taxon>Pseudomonadati</taxon>
        <taxon>Pseudomonadota</taxon>
        <taxon>Alphaproteobacteria</taxon>
        <taxon>Hyphomicrobiales</taxon>
        <taxon>Boseaceae</taxon>
        <taxon>Bosea</taxon>
    </lineage>
</organism>
<reference evidence="11" key="1">
    <citation type="journal article" date="2019" name="Int. J. Syst. Evol. Microbiol.">
        <title>The Global Catalogue of Microorganisms (GCM) 10K type strain sequencing project: providing services to taxonomists for standard genome sequencing and annotation.</title>
        <authorList>
            <consortium name="The Broad Institute Genomics Platform"/>
            <consortium name="The Broad Institute Genome Sequencing Center for Infectious Disease"/>
            <person name="Wu L."/>
            <person name="Ma J."/>
        </authorList>
    </citation>
    <scope>NUCLEOTIDE SEQUENCE [LARGE SCALE GENOMIC DNA]</scope>
    <source>
        <strain evidence="11">CGMCC 1.15643</strain>
    </source>
</reference>
<dbReference type="InterPro" id="IPR010930">
    <property type="entry name" value="Flg_bb/hook_C_dom"/>
</dbReference>
<keyword evidence="11" id="KW-1185">Reference proteome</keyword>
<dbReference type="EMBL" id="JBHSLI010000001">
    <property type="protein sequence ID" value="MFC5291880.1"/>
    <property type="molecule type" value="Genomic_DNA"/>
</dbReference>
<sequence>MGLSTSLNTAIGGLTASQVGIGVVSQNVANAGTTGYVRRVVSNSDSLSGLTIGVQSTQVQRLLDAIVQSQLWQESAGAAYTATRANALSNLDKLYGAPGSATALDTIFNNFTSALQSLQNDPSSYSLRSQVVDSAALLARQLNTLSNGIQAQRDQAETGIATAVAKVNDLLGALTKVNARIVAAPNDSATASLKDQRDLILSELSQYVDIKTTEDARGSISVVTGSGTQLFDGQPAVTFSFDAHSGLGPDDQWSTDPAQRGVGTITMRSANGSVSDAITNNVFRSGEIAANIELRDKTLVKAQAQLDEIAAQMAKALSERSIQGAAYPAGSTTPTGLELDIDKQRVNTLTFDYSSPPATGTQRFTFVDAPAGVTVPIGSDPNNKVIAIDFSAGPAAIASQIQSALDANGATGFTVSNPGTGLLRITEPGGRVAGLGAQTTVTSADADTPEMPLFVDAGNQAFAGSYDEASRKVGFAARITVNADIVANRALLSGAPGTAAGDTARASALFDSLTRDVRSFDNSSSPDGGTAPFSGTVGSFVQRVVSAQGQAVEAAQRLDEGQQVALASIQSRFQETAQVNIDQEMSMLIELQNAYAANARIISTVKEMMDMLMRV</sequence>
<dbReference type="Pfam" id="PF06429">
    <property type="entry name" value="Flg_bbr_C"/>
    <property type="match status" value="1"/>
</dbReference>
<dbReference type="SUPFAM" id="SSF64518">
    <property type="entry name" value="Phase 1 flagellin"/>
    <property type="match status" value="1"/>
</dbReference>
<comment type="subcellular location">
    <subcellularLocation>
        <location evidence="1">Bacterial flagellum basal body</location>
    </subcellularLocation>
    <subcellularLocation>
        <location evidence="2">Secreted</location>
    </subcellularLocation>
</comment>
<evidence type="ECO:0000256" key="6">
    <source>
        <dbReference type="ARBA" id="ARBA00023143"/>
    </source>
</evidence>
<comment type="caution">
    <text evidence="10">The sequence shown here is derived from an EMBL/GenBank/DDBJ whole genome shotgun (WGS) entry which is preliminary data.</text>
</comment>
<dbReference type="PANTHER" id="PTHR30033:SF1">
    <property type="entry name" value="FLAGELLAR HOOK-ASSOCIATED PROTEIN 1"/>
    <property type="match status" value="1"/>
</dbReference>
<keyword evidence="10" id="KW-0969">Cilium</keyword>
<keyword evidence="5" id="KW-0964">Secreted</keyword>
<feature type="domain" description="Flagellar basal body rod protein N-terminal" evidence="7">
    <location>
        <begin position="7"/>
        <end position="36"/>
    </location>
</feature>
<dbReference type="InterPro" id="IPR001444">
    <property type="entry name" value="Flag_bb_rod_N"/>
</dbReference>
<name>A0ABW0F041_9HYPH</name>
<evidence type="ECO:0000313" key="10">
    <source>
        <dbReference type="EMBL" id="MFC5291880.1"/>
    </source>
</evidence>
<feature type="domain" description="Flagellar basal-body/hook protein C-terminal" evidence="8">
    <location>
        <begin position="571"/>
        <end position="614"/>
    </location>
</feature>
<dbReference type="InterPro" id="IPR002371">
    <property type="entry name" value="FlgK"/>
</dbReference>
<keyword evidence="10" id="KW-0282">Flagellum</keyword>
<evidence type="ECO:0000259" key="9">
    <source>
        <dbReference type="Pfam" id="PF22638"/>
    </source>
</evidence>
<evidence type="ECO:0000259" key="7">
    <source>
        <dbReference type="Pfam" id="PF00460"/>
    </source>
</evidence>
<evidence type="ECO:0000313" key="11">
    <source>
        <dbReference type="Proteomes" id="UP001595976"/>
    </source>
</evidence>
<dbReference type="Pfam" id="PF00460">
    <property type="entry name" value="Flg_bb_rod"/>
    <property type="match status" value="1"/>
</dbReference>
<evidence type="ECO:0000256" key="1">
    <source>
        <dbReference type="ARBA" id="ARBA00004117"/>
    </source>
</evidence>
<protein>
    <recommendedName>
        <fullName evidence="4">Flagellar hook-associated protein 1</fullName>
    </recommendedName>
</protein>
<dbReference type="Proteomes" id="UP001595976">
    <property type="component" value="Unassembled WGS sequence"/>
</dbReference>
<dbReference type="Pfam" id="PF22638">
    <property type="entry name" value="FlgK_D1"/>
    <property type="match status" value="1"/>
</dbReference>
<dbReference type="InterPro" id="IPR053927">
    <property type="entry name" value="FlgK_helical"/>
</dbReference>
<keyword evidence="6" id="KW-0975">Bacterial flagellum</keyword>
<accession>A0ABW0F041</accession>
<dbReference type="NCBIfam" id="TIGR02492">
    <property type="entry name" value="flgK_ends"/>
    <property type="match status" value="1"/>
</dbReference>
<evidence type="ECO:0000256" key="5">
    <source>
        <dbReference type="ARBA" id="ARBA00022525"/>
    </source>
</evidence>
<comment type="similarity">
    <text evidence="3">Belongs to the flagella basal body rod proteins family.</text>
</comment>
<dbReference type="RefSeq" id="WP_158446968.1">
    <property type="nucleotide sequence ID" value="NZ_JAOAOS010000001.1"/>
</dbReference>
<gene>
    <name evidence="10" type="primary">flgK</name>
    <name evidence="10" type="ORF">ACFPK2_02635</name>
</gene>
<feature type="domain" description="Flagellar hook-associated protein FlgK helical" evidence="9">
    <location>
        <begin position="88"/>
        <end position="325"/>
    </location>
</feature>
<proteinExistence type="inferred from homology"/>
<dbReference type="PANTHER" id="PTHR30033">
    <property type="entry name" value="FLAGELLAR HOOK-ASSOCIATED PROTEIN 1"/>
    <property type="match status" value="1"/>
</dbReference>
<evidence type="ECO:0000256" key="3">
    <source>
        <dbReference type="ARBA" id="ARBA00009677"/>
    </source>
</evidence>
<keyword evidence="10" id="KW-0966">Cell projection</keyword>
<evidence type="ECO:0000259" key="8">
    <source>
        <dbReference type="Pfam" id="PF06429"/>
    </source>
</evidence>
<evidence type="ECO:0000256" key="4">
    <source>
        <dbReference type="ARBA" id="ARBA00016244"/>
    </source>
</evidence>
<evidence type="ECO:0000256" key="2">
    <source>
        <dbReference type="ARBA" id="ARBA00004613"/>
    </source>
</evidence>